<dbReference type="EMBL" id="BGPR01000478">
    <property type="protein sequence ID" value="GBM22356.1"/>
    <property type="molecule type" value="Genomic_DNA"/>
</dbReference>
<evidence type="ECO:0000313" key="1">
    <source>
        <dbReference type="EMBL" id="GBM22356.1"/>
    </source>
</evidence>
<evidence type="ECO:0000313" key="2">
    <source>
        <dbReference type="Proteomes" id="UP000499080"/>
    </source>
</evidence>
<accession>A0A4Y2E1Z7</accession>
<keyword evidence="2" id="KW-1185">Reference proteome</keyword>
<reference evidence="1 2" key="1">
    <citation type="journal article" date="2019" name="Sci. Rep.">
        <title>Orb-weaving spider Araneus ventricosus genome elucidates the spidroin gene catalogue.</title>
        <authorList>
            <person name="Kono N."/>
            <person name="Nakamura H."/>
            <person name="Ohtoshi R."/>
            <person name="Moran D.A.P."/>
            <person name="Shinohara A."/>
            <person name="Yoshida Y."/>
            <person name="Fujiwara M."/>
            <person name="Mori M."/>
            <person name="Tomita M."/>
            <person name="Arakawa K."/>
        </authorList>
    </citation>
    <scope>NUCLEOTIDE SEQUENCE [LARGE SCALE GENOMIC DNA]</scope>
</reference>
<gene>
    <name evidence="1" type="ORF">AVEN_121165_1</name>
</gene>
<proteinExistence type="predicted"/>
<organism evidence="1 2">
    <name type="scientific">Araneus ventricosus</name>
    <name type="common">Orbweaver spider</name>
    <name type="synonym">Epeira ventricosa</name>
    <dbReference type="NCBI Taxonomy" id="182803"/>
    <lineage>
        <taxon>Eukaryota</taxon>
        <taxon>Metazoa</taxon>
        <taxon>Ecdysozoa</taxon>
        <taxon>Arthropoda</taxon>
        <taxon>Chelicerata</taxon>
        <taxon>Arachnida</taxon>
        <taxon>Araneae</taxon>
        <taxon>Araneomorphae</taxon>
        <taxon>Entelegynae</taxon>
        <taxon>Araneoidea</taxon>
        <taxon>Araneidae</taxon>
        <taxon>Araneus</taxon>
    </lineage>
</organism>
<comment type="caution">
    <text evidence="1">The sequence shown here is derived from an EMBL/GenBank/DDBJ whole genome shotgun (WGS) entry which is preliminary data.</text>
</comment>
<dbReference type="AlphaFoldDB" id="A0A4Y2E1Z7"/>
<sequence>MVKILRGEVKVVKPHIGASPLSLNSRTKWPHAIFPDGAMTNADGHHRSTLRAKKNQRGFHKLNYSKVESWQRRKSLRGTNHLLTSSMRFSIAPTIGWKARNAEGFDTGHVLQYLLPYPITAHSHNNGAGGSDIQNRILLLLKVFNRKDFATHHYSKEKKV</sequence>
<name>A0A4Y2E1Z7_ARAVE</name>
<dbReference type="Proteomes" id="UP000499080">
    <property type="component" value="Unassembled WGS sequence"/>
</dbReference>
<protein>
    <submittedName>
        <fullName evidence="1">Uncharacterized protein</fullName>
    </submittedName>
</protein>